<sequence length="108" mass="11492">MISAIIKLIISAIVLLLVGVIVPGFSVAGFWGAIVASIVIIGLSYLATMLFGKDMSPYGRGFVSFLLSAIVLYLSQFIVSSIDMNFLGALLASFVIGLVDAFIPTQFR</sequence>
<evidence type="ECO:0000313" key="3">
    <source>
        <dbReference type="Proteomes" id="UP000008457"/>
    </source>
</evidence>
<dbReference type="AlphaFoldDB" id="F3ZYN3"/>
<keyword evidence="3" id="KW-1185">Reference proteome</keyword>
<feature type="transmembrane region" description="Helical" evidence="1">
    <location>
        <begin position="84"/>
        <end position="103"/>
    </location>
</feature>
<reference evidence="2 3" key="2">
    <citation type="journal article" date="2011" name="Stand. Genomic Sci.">
        <title>Complete genome sequence of Mahella australiensis type strain (50-1 BON).</title>
        <authorList>
            <person name="Sikorski J."/>
            <person name="Teshima H."/>
            <person name="Nolan M."/>
            <person name="Lucas S."/>
            <person name="Hammon N."/>
            <person name="Deshpande S."/>
            <person name="Cheng J.F."/>
            <person name="Pitluck S."/>
            <person name="Liolios K."/>
            <person name="Pagani I."/>
            <person name="Ivanova N."/>
            <person name="Huntemann M."/>
            <person name="Mavromatis K."/>
            <person name="Ovchinikova G."/>
            <person name="Pati A."/>
            <person name="Tapia R."/>
            <person name="Han C."/>
            <person name="Goodwin L."/>
            <person name="Chen A."/>
            <person name="Palaniappan K."/>
            <person name="Land M."/>
            <person name="Hauser L."/>
            <person name="Ngatchou-Djao O.D."/>
            <person name="Rohde M."/>
            <person name="Pukall R."/>
            <person name="Spring S."/>
            <person name="Abt B."/>
            <person name="Goker M."/>
            <person name="Detter J.C."/>
            <person name="Woyke T."/>
            <person name="Bristow J."/>
            <person name="Markowitz V."/>
            <person name="Hugenholtz P."/>
            <person name="Eisen J.A."/>
            <person name="Kyrpides N.C."/>
            <person name="Klenk H.P."/>
            <person name="Lapidus A."/>
        </authorList>
    </citation>
    <scope>NUCLEOTIDE SEQUENCE [LARGE SCALE GENOMIC DNA]</scope>
    <source>
        <strain evidence="3">DSM 15567 / CIP 107919 / 50-1 BON</strain>
    </source>
</reference>
<dbReference type="InterPro" id="IPR007165">
    <property type="entry name" value="Phage_holin_4_2"/>
</dbReference>
<feature type="transmembrane region" description="Helical" evidence="1">
    <location>
        <begin position="31"/>
        <end position="51"/>
    </location>
</feature>
<keyword evidence="1" id="KW-1133">Transmembrane helix</keyword>
<feature type="transmembrane region" description="Helical" evidence="1">
    <location>
        <begin position="5"/>
        <end position="25"/>
    </location>
</feature>
<dbReference type="RefSeq" id="WP_013782224.1">
    <property type="nucleotide sequence ID" value="NC_015520.1"/>
</dbReference>
<evidence type="ECO:0000256" key="1">
    <source>
        <dbReference type="SAM" id="Phobius"/>
    </source>
</evidence>
<keyword evidence="1" id="KW-0472">Membrane</keyword>
<dbReference type="HOGENOM" id="CLU_159834_0_0_9"/>
<dbReference type="KEGG" id="mas:Mahau_2665"/>
<dbReference type="eggNOG" id="COG1950">
    <property type="taxonomic scope" value="Bacteria"/>
</dbReference>
<protein>
    <recommendedName>
        <fullName evidence="4">Phage holin family protein</fullName>
    </recommendedName>
</protein>
<feature type="transmembrane region" description="Helical" evidence="1">
    <location>
        <begin position="58"/>
        <end position="78"/>
    </location>
</feature>
<name>F3ZYN3_MAHA5</name>
<organism evidence="2 3">
    <name type="scientific">Mahella australiensis (strain DSM 15567 / CIP 107919 / 50-1 BON)</name>
    <dbReference type="NCBI Taxonomy" id="697281"/>
    <lineage>
        <taxon>Bacteria</taxon>
        <taxon>Bacillati</taxon>
        <taxon>Bacillota</taxon>
        <taxon>Clostridia</taxon>
        <taxon>Thermoanaerobacterales</taxon>
        <taxon>Thermoanaerobacterales Family IV. Incertae Sedis</taxon>
        <taxon>Mahella</taxon>
    </lineage>
</organism>
<evidence type="ECO:0000313" key="2">
    <source>
        <dbReference type="EMBL" id="AEE97801.1"/>
    </source>
</evidence>
<gene>
    <name evidence="2" type="ordered locus">Mahau_2665</name>
</gene>
<dbReference type="EMBL" id="CP002360">
    <property type="protein sequence ID" value="AEE97801.1"/>
    <property type="molecule type" value="Genomic_DNA"/>
</dbReference>
<dbReference type="OrthoDB" id="1701386at2"/>
<reference evidence="3" key="1">
    <citation type="submission" date="2010-11" db="EMBL/GenBank/DDBJ databases">
        <title>The complete genome of Mahella australiensis DSM 15567.</title>
        <authorList>
            <consortium name="US DOE Joint Genome Institute (JGI-PGF)"/>
            <person name="Lucas S."/>
            <person name="Copeland A."/>
            <person name="Lapidus A."/>
            <person name="Bruce D."/>
            <person name="Goodwin L."/>
            <person name="Pitluck S."/>
            <person name="Kyrpides N."/>
            <person name="Mavromatis K."/>
            <person name="Pagani I."/>
            <person name="Ivanova N."/>
            <person name="Teshima H."/>
            <person name="Brettin T."/>
            <person name="Detter J.C."/>
            <person name="Han C."/>
            <person name="Tapia R."/>
            <person name="Land M."/>
            <person name="Hauser L."/>
            <person name="Markowitz V."/>
            <person name="Cheng J.-F."/>
            <person name="Hugenholtz P."/>
            <person name="Woyke T."/>
            <person name="Wu D."/>
            <person name="Spring S."/>
            <person name="Pukall R."/>
            <person name="Steenblock K."/>
            <person name="Schneider S."/>
            <person name="Klenk H.-P."/>
            <person name="Eisen J.A."/>
        </authorList>
    </citation>
    <scope>NUCLEOTIDE SEQUENCE [LARGE SCALE GENOMIC DNA]</scope>
    <source>
        <strain evidence="3">DSM 15567 / CIP 107919 / 50-1 BON</strain>
    </source>
</reference>
<accession>F3ZYN3</accession>
<dbReference type="Proteomes" id="UP000008457">
    <property type="component" value="Chromosome"/>
</dbReference>
<keyword evidence="1" id="KW-0812">Transmembrane</keyword>
<dbReference type="STRING" id="697281.Mahau_2665"/>
<proteinExistence type="predicted"/>
<evidence type="ECO:0008006" key="4">
    <source>
        <dbReference type="Google" id="ProtNLM"/>
    </source>
</evidence>
<dbReference type="Pfam" id="PF04020">
    <property type="entry name" value="Phage_holin_4_2"/>
    <property type="match status" value="1"/>
</dbReference>